<name>A0A8K0NN02_9TREE</name>
<comment type="caution">
    <text evidence="1">The sequence shown here is derived from an EMBL/GenBank/DDBJ whole genome shotgun (WGS) entry which is preliminary data.</text>
</comment>
<organism evidence="1 2">
    <name type="scientific">Filobasidium floriforme</name>
    <dbReference type="NCBI Taxonomy" id="5210"/>
    <lineage>
        <taxon>Eukaryota</taxon>
        <taxon>Fungi</taxon>
        <taxon>Dikarya</taxon>
        <taxon>Basidiomycota</taxon>
        <taxon>Agaricomycotina</taxon>
        <taxon>Tremellomycetes</taxon>
        <taxon>Filobasidiales</taxon>
        <taxon>Filobasidiaceae</taxon>
        <taxon>Filobasidium</taxon>
    </lineage>
</organism>
<gene>
    <name evidence="1" type="ORF">FFLO_06451</name>
</gene>
<proteinExistence type="predicted"/>
<accession>A0A8K0NN02</accession>
<dbReference type="Proteomes" id="UP000812966">
    <property type="component" value="Unassembled WGS sequence"/>
</dbReference>
<evidence type="ECO:0000313" key="2">
    <source>
        <dbReference type="Proteomes" id="UP000812966"/>
    </source>
</evidence>
<keyword evidence="2" id="KW-1185">Reference proteome</keyword>
<evidence type="ECO:0000313" key="1">
    <source>
        <dbReference type="EMBL" id="KAG7528031.1"/>
    </source>
</evidence>
<protein>
    <submittedName>
        <fullName evidence="1">Uncharacterized protein</fullName>
    </submittedName>
</protein>
<dbReference type="AlphaFoldDB" id="A0A8K0NN02"/>
<reference evidence="1" key="1">
    <citation type="submission" date="2020-04" db="EMBL/GenBank/DDBJ databases">
        <title>Analysis of mating type loci in Filobasidium floriforme.</title>
        <authorList>
            <person name="Nowrousian M."/>
        </authorList>
    </citation>
    <scope>NUCLEOTIDE SEQUENCE</scope>
    <source>
        <strain evidence="1">CBS 6242</strain>
    </source>
</reference>
<dbReference type="EMBL" id="JABELV010000212">
    <property type="protein sequence ID" value="KAG7528031.1"/>
    <property type="molecule type" value="Genomic_DNA"/>
</dbReference>
<sequence length="72" mass="7859">MSYIAPYVAPLGYADLAYGGAAMASMYSPYSVARYGYGSYSRPWGYNSLYGGSIYGGYGGYGYSGYRWPSMF</sequence>